<dbReference type="AlphaFoldDB" id="A0A9P5ZBK5"/>
<sequence length="215" mass="24490">MFSWIRTAACTRHVRNYTASAPRASTSKWQLAGVPKPRSILDDDDAVIDLSEDNDVVNGFRPGQPPPHLRRPSAKPTPHEYKAHRATLRKSFPEGWSPPHKLSRQAMDALRDLHRADPATFTAPILADRFKISPEAVRRILKSKWTPSAAKQTSRAISERREQQVVAQQRVHKEQDEMKNLVELRKHSRHHRAAQGKVEEGVETGISRSDTFTFR</sequence>
<evidence type="ECO:0000313" key="5">
    <source>
        <dbReference type="EMBL" id="KAF9485058.1"/>
    </source>
</evidence>
<dbReference type="Proteomes" id="UP000807469">
    <property type="component" value="Unassembled WGS sequence"/>
</dbReference>
<organism evidence="5 6">
    <name type="scientific">Pholiota conissans</name>
    <dbReference type="NCBI Taxonomy" id="109636"/>
    <lineage>
        <taxon>Eukaryota</taxon>
        <taxon>Fungi</taxon>
        <taxon>Dikarya</taxon>
        <taxon>Basidiomycota</taxon>
        <taxon>Agaricomycotina</taxon>
        <taxon>Agaricomycetes</taxon>
        <taxon>Agaricomycetidae</taxon>
        <taxon>Agaricales</taxon>
        <taxon>Agaricineae</taxon>
        <taxon>Strophariaceae</taxon>
        <taxon>Pholiota</taxon>
    </lineage>
</organism>
<comment type="similarity">
    <text evidence="2">Belongs to the RRG9 family.</text>
</comment>
<reference evidence="5" key="1">
    <citation type="submission" date="2020-11" db="EMBL/GenBank/DDBJ databases">
        <authorList>
            <consortium name="DOE Joint Genome Institute"/>
            <person name="Ahrendt S."/>
            <person name="Riley R."/>
            <person name="Andreopoulos W."/>
            <person name="Labutti K."/>
            <person name="Pangilinan J."/>
            <person name="Ruiz-Duenas F.J."/>
            <person name="Barrasa J.M."/>
            <person name="Sanchez-Garcia M."/>
            <person name="Camarero S."/>
            <person name="Miyauchi S."/>
            <person name="Serrano A."/>
            <person name="Linde D."/>
            <person name="Babiker R."/>
            <person name="Drula E."/>
            <person name="Ayuso-Fernandez I."/>
            <person name="Pacheco R."/>
            <person name="Padilla G."/>
            <person name="Ferreira P."/>
            <person name="Barriuso J."/>
            <person name="Kellner H."/>
            <person name="Castanera R."/>
            <person name="Alfaro M."/>
            <person name="Ramirez L."/>
            <person name="Pisabarro A.G."/>
            <person name="Kuo A."/>
            <person name="Tritt A."/>
            <person name="Lipzen A."/>
            <person name="He G."/>
            <person name="Yan M."/>
            <person name="Ng V."/>
            <person name="Cullen D."/>
            <person name="Martin F."/>
            <person name="Rosso M.-N."/>
            <person name="Henrissat B."/>
            <person name="Hibbett D."/>
            <person name="Martinez A.T."/>
            <person name="Grigoriev I.V."/>
        </authorList>
    </citation>
    <scope>NUCLEOTIDE SEQUENCE</scope>
    <source>
        <strain evidence="5">CIRM-BRFM 674</strain>
    </source>
</reference>
<comment type="caution">
    <text evidence="5">The sequence shown here is derived from an EMBL/GenBank/DDBJ whole genome shotgun (WGS) entry which is preliminary data.</text>
</comment>
<name>A0A9P5ZBK5_9AGAR</name>
<dbReference type="PANTHER" id="PTHR13475">
    <property type="entry name" value="NEUGRIN"/>
    <property type="match status" value="1"/>
</dbReference>
<evidence type="ECO:0000256" key="3">
    <source>
        <dbReference type="ARBA" id="ARBA00013566"/>
    </source>
</evidence>
<feature type="compositionally biased region" description="Polar residues" evidence="4">
    <location>
        <begin position="206"/>
        <end position="215"/>
    </location>
</feature>
<feature type="region of interest" description="Disordered" evidence="4">
    <location>
        <begin position="58"/>
        <end position="78"/>
    </location>
</feature>
<comment type="function">
    <text evidence="1">Required for respiratory activity and maintenance and expression of the mitochondrial genome.</text>
</comment>
<evidence type="ECO:0000256" key="4">
    <source>
        <dbReference type="SAM" id="MobiDB-lite"/>
    </source>
</evidence>
<dbReference type="PANTHER" id="PTHR13475:SF3">
    <property type="entry name" value="NEUGRIN"/>
    <property type="match status" value="1"/>
</dbReference>
<feature type="region of interest" description="Disordered" evidence="4">
    <location>
        <begin position="186"/>
        <end position="215"/>
    </location>
</feature>
<evidence type="ECO:0000256" key="2">
    <source>
        <dbReference type="ARBA" id="ARBA00010895"/>
    </source>
</evidence>
<dbReference type="OrthoDB" id="5578174at2759"/>
<evidence type="ECO:0000313" key="6">
    <source>
        <dbReference type="Proteomes" id="UP000807469"/>
    </source>
</evidence>
<dbReference type="GO" id="GO:0005634">
    <property type="term" value="C:nucleus"/>
    <property type="evidence" value="ECO:0007669"/>
    <property type="project" value="TreeGrafter"/>
</dbReference>
<evidence type="ECO:0000256" key="1">
    <source>
        <dbReference type="ARBA" id="ARBA00003548"/>
    </source>
</evidence>
<protein>
    <recommendedName>
        <fullName evidence="3">Required for respiratory growth protein 9, mitochondrial</fullName>
    </recommendedName>
</protein>
<keyword evidence="6" id="KW-1185">Reference proteome</keyword>
<accession>A0A9P5ZBK5</accession>
<gene>
    <name evidence="5" type="ORF">BDN70DRAFT_706756</name>
</gene>
<dbReference type="Pfam" id="PF06413">
    <property type="entry name" value="Neugrin"/>
    <property type="match status" value="1"/>
</dbReference>
<dbReference type="InterPro" id="IPR010487">
    <property type="entry name" value="NGRN/Rrg9"/>
</dbReference>
<proteinExistence type="inferred from homology"/>
<dbReference type="EMBL" id="MU155138">
    <property type="protein sequence ID" value="KAF9485058.1"/>
    <property type="molecule type" value="Genomic_DNA"/>
</dbReference>